<keyword evidence="2 5" id="KW-0012">Acyltransferase</keyword>
<organism evidence="5 6">
    <name type="scientific">Nesterenkonia lutea</name>
    <dbReference type="NCBI Taxonomy" id="272919"/>
    <lineage>
        <taxon>Bacteria</taxon>
        <taxon>Bacillati</taxon>
        <taxon>Actinomycetota</taxon>
        <taxon>Actinomycetes</taxon>
        <taxon>Micrococcales</taxon>
        <taxon>Micrococcaceae</taxon>
        <taxon>Nesterenkonia</taxon>
    </lineage>
</organism>
<feature type="domain" description="N-acetyltransferase" evidence="4">
    <location>
        <begin position="24"/>
        <end position="200"/>
    </location>
</feature>
<evidence type="ECO:0000259" key="4">
    <source>
        <dbReference type="PROSITE" id="PS51186"/>
    </source>
</evidence>
<sequence length="218" mass="24344">MRLVTGRGQDFSARPAAELDGDLVELRPLRMADEHRFMALRVINTEWLAPWDATTPEDPAPRNSSAGFKEMTRTLSRGAQAGTHLPWLIWFTAQGEQPRLVGQLTVGPIIGGSARSTSLGYWLDEHHAGRGIMTLAVALAVDHLFFRRGLHRVEITIRPENTASLRVVEKLGFREEGLRLRYLHIDGDWRDHRSFALTEEEIGEGLVARCRGSQSGVG</sequence>
<dbReference type="SUPFAM" id="SSF55729">
    <property type="entry name" value="Acyl-CoA N-acyltransferases (Nat)"/>
    <property type="match status" value="1"/>
</dbReference>
<dbReference type="Gene3D" id="3.40.630.30">
    <property type="match status" value="1"/>
</dbReference>
<dbReference type="Pfam" id="PF13302">
    <property type="entry name" value="Acetyltransf_3"/>
    <property type="match status" value="1"/>
</dbReference>
<dbReference type="RefSeq" id="WP_192594649.1">
    <property type="nucleotide sequence ID" value="NZ_BAAALJ010000027.1"/>
</dbReference>
<evidence type="ECO:0000313" key="6">
    <source>
        <dbReference type="Proteomes" id="UP000643525"/>
    </source>
</evidence>
<dbReference type="PANTHER" id="PTHR43792:SF8">
    <property type="entry name" value="[RIBOSOMAL PROTEIN US5]-ALANINE N-ACETYLTRANSFERASE"/>
    <property type="match status" value="1"/>
</dbReference>
<evidence type="ECO:0000256" key="2">
    <source>
        <dbReference type="ARBA" id="ARBA00023315"/>
    </source>
</evidence>
<dbReference type="PANTHER" id="PTHR43792">
    <property type="entry name" value="GNAT FAMILY, PUTATIVE (AFU_ORTHOLOGUE AFUA_3G00765)-RELATED-RELATED"/>
    <property type="match status" value="1"/>
</dbReference>
<proteinExistence type="inferred from homology"/>
<evidence type="ECO:0000313" key="5">
    <source>
        <dbReference type="EMBL" id="MBE1523503.1"/>
    </source>
</evidence>
<reference evidence="5 6" key="1">
    <citation type="submission" date="2020-10" db="EMBL/GenBank/DDBJ databases">
        <title>Sequencing the genomes of 1000 actinobacteria strains.</title>
        <authorList>
            <person name="Klenk H.-P."/>
        </authorList>
    </citation>
    <scope>NUCLEOTIDE SEQUENCE [LARGE SCALE GENOMIC DNA]</scope>
    <source>
        <strain evidence="5 6">DSM 15666</strain>
    </source>
</reference>
<evidence type="ECO:0000256" key="3">
    <source>
        <dbReference type="ARBA" id="ARBA00038502"/>
    </source>
</evidence>
<dbReference type="InterPro" id="IPR051531">
    <property type="entry name" value="N-acetyltransferase"/>
</dbReference>
<dbReference type="EMBL" id="JADBED010000001">
    <property type="protein sequence ID" value="MBE1523503.1"/>
    <property type="molecule type" value="Genomic_DNA"/>
</dbReference>
<keyword evidence="6" id="KW-1185">Reference proteome</keyword>
<dbReference type="PROSITE" id="PS51186">
    <property type="entry name" value="GNAT"/>
    <property type="match status" value="1"/>
</dbReference>
<dbReference type="EC" id="2.3.1.267" evidence="5"/>
<comment type="similarity">
    <text evidence="3">Belongs to the acetyltransferase family. RimJ subfamily.</text>
</comment>
<evidence type="ECO:0000256" key="1">
    <source>
        <dbReference type="ARBA" id="ARBA00022679"/>
    </source>
</evidence>
<accession>A0ABR9JC56</accession>
<dbReference type="GO" id="GO:0008999">
    <property type="term" value="F:protein-N-terminal-alanine acetyltransferase activity"/>
    <property type="evidence" value="ECO:0007669"/>
    <property type="project" value="UniProtKB-EC"/>
</dbReference>
<protein>
    <submittedName>
        <fullName evidence="5">Ribosomal-protein-alanine N-acetyltransferase</fullName>
        <ecNumber evidence="5">2.3.1.267</ecNumber>
    </submittedName>
</protein>
<name>A0ABR9JC56_9MICC</name>
<dbReference type="Proteomes" id="UP000643525">
    <property type="component" value="Unassembled WGS sequence"/>
</dbReference>
<comment type="caution">
    <text evidence="5">The sequence shown here is derived from an EMBL/GenBank/DDBJ whole genome shotgun (WGS) entry which is preliminary data.</text>
</comment>
<dbReference type="InterPro" id="IPR016181">
    <property type="entry name" value="Acyl_CoA_acyltransferase"/>
</dbReference>
<keyword evidence="1 5" id="KW-0808">Transferase</keyword>
<gene>
    <name evidence="5" type="ORF">H4W27_000621</name>
</gene>
<dbReference type="InterPro" id="IPR000182">
    <property type="entry name" value="GNAT_dom"/>
</dbReference>